<accession>B9THT4</accession>
<gene>
    <name evidence="1" type="ORF">RCOM_1787930</name>
</gene>
<reference evidence="2" key="1">
    <citation type="journal article" date="2010" name="Nat. Biotechnol.">
        <title>Draft genome sequence of the oilseed species Ricinus communis.</title>
        <authorList>
            <person name="Chan A.P."/>
            <person name="Crabtree J."/>
            <person name="Zhao Q."/>
            <person name="Lorenzi H."/>
            <person name="Orvis J."/>
            <person name="Puiu D."/>
            <person name="Melake-Berhan A."/>
            <person name="Jones K.M."/>
            <person name="Redman J."/>
            <person name="Chen G."/>
            <person name="Cahoon E.B."/>
            <person name="Gedil M."/>
            <person name="Stanke M."/>
            <person name="Haas B.J."/>
            <person name="Wortman J.R."/>
            <person name="Fraser-Liggett C.M."/>
            <person name="Ravel J."/>
            <person name="Rabinowicz P.D."/>
        </authorList>
    </citation>
    <scope>NUCLEOTIDE SEQUENCE [LARGE SCALE GENOMIC DNA]</scope>
    <source>
        <strain evidence="2">cv. Hale</strain>
    </source>
</reference>
<protein>
    <submittedName>
        <fullName evidence="1">Uncharacterized protein</fullName>
    </submittedName>
</protein>
<evidence type="ECO:0000313" key="2">
    <source>
        <dbReference type="Proteomes" id="UP000008311"/>
    </source>
</evidence>
<name>B9THT4_RICCO</name>
<keyword evidence="2" id="KW-1185">Reference proteome</keyword>
<proteinExistence type="predicted"/>
<evidence type="ECO:0000313" key="1">
    <source>
        <dbReference type="EMBL" id="EEF24578.1"/>
    </source>
</evidence>
<dbReference type="EMBL" id="EQ981854">
    <property type="protein sequence ID" value="EEF24578.1"/>
    <property type="molecule type" value="Genomic_DNA"/>
</dbReference>
<dbReference type="InParanoid" id="B9THT4"/>
<organism evidence="1 2">
    <name type="scientific">Ricinus communis</name>
    <name type="common">Castor bean</name>
    <dbReference type="NCBI Taxonomy" id="3988"/>
    <lineage>
        <taxon>Eukaryota</taxon>
        <taxon>Viridiplantae</taxon>
        <taxon>Streptophyta</taxon>
        <taxon>Embryophyta</taxon>
        <taxon>Tracheophyta</taxon>
        <taxon>Spermatophyta</taxon>
        <taxon>Magnoliopsida</taxon>
        <taxon>eudicotyledons</taxon>
        <taxon>Gunneridae</taxon>
        <taxon>Pentapetalae</taxon>
        <taxon>rosids</taxon>
        <taxon>fabids</taxon>
        <taxon>Malpighiales</taxon>
        <taxon>Euphorbiaceae</taxon>
        <taxon>Acalyphoideae</taxon>
        <taxon>Acalypheae</taxon>
        <taxon>Ricinus</taxon>
    </lineage>
</organism>
<sequence length="87" mass="9556">MVGQRGCRIGCIHPELRLIVSYRRRAEVVPVRIGCLGTKELLYVDIGRCGQWIARGTARIVVPEARVQGAVQCGLGTHIDPDFAGDR</sequence>
<dbReference type="Proteomes" id="UP000008311">
    <property type="component" value="Unassembled WGS sequence"/>
</dbReference>
<feature type="non-terminal residue" evidence="1">
    <location>
        <position position="87"/>
    </location>
</feature>
<dbReference type="AlphaFoldDB" id="B9THT4"/>